<comment type="caution">
    <text evidence="2">The sequence shown here is derived from an EMBL/GenBank/DDBJ whole genome shotgun (WGS) entry which is preliminary data.</text>
</comment>
<name>A0AAV5TZW4_9BILA</name>
<sequence>MVALHPCPDGVLRPGYVTPYYPYLFPRPYLAGIFVDYFKTLAKQLGCEGLEFRQFSVDNAICSPEECVNVLDGTIESGETFTLAVSTYLQYLDVYRYGYTAPAVMQEKIIFVEGRPSDDVFIDTRLIFYTVYTYGALLAILLVIFLSILVHYTRKFVIGTDKISSLPLGDFLGSALLVLGTSLLIFIWLAAYNGNNTVSAGPKELTIMELLKRIQNGLRTILLGNSTTFYEGDEELLFGKGNYTFLDNVNDRLEYLCSNPTIVSMFYTPETYRFAQLSDINRKCRLQKIPPGTDHLPTAWLDKSVRTGDNFNFILAKNTSRSTIETMNWLLLTVYSTDNASSMIV</sequence>
<evidence type="ECO:0000313" key="3">
    <source>
        <dbReference type="Proteomes" id="UP001432027"/>
    </source>
</evidence>
<evidence type="ECO:0000256" key="1">
    <source>
        <dbReference type="SAM" id="Phobius"/>
    </source>
</evidence>
<proteinExistence type="predicted"/>
<dbReference type="Proteomes" id="UP001432027">
    <property type="component" value="Unassembled WGS sequence"/>
</dbReference>
<keyword evidence="1" id="KW-0812">Transmembrane</keyword>
<feature type="transmembrane region" description="Helical" evidence="1">
    <location>
        <begin position="126"/>
        <end position="150"/>
    </location>
</feature>
<keyword evidence="3" id="KW-1185">Reference proteome</keyword>
<keyword evidence="1" id="KW-0472">Membrane</keyword>
<evidence type="ECO:0000313" key="2">
    <source>
        <dbReference type="EMBL" id="GMS99897.1"/>
    </source>
</evidence>
<reference evidence="2" key="1">
    <citation type="submission" date="2023-10" db="EMBL/GenBank/DDBJ databases">
        <title>Genome assembly of Pristionchus species.</title>
        <authorList>
            <person name="Yoshida K."/>
            <person name="Sommer R.J."/>
        </authorList>
    </citation>
    <scope>NUCLEOTIDE SEQUENCE</scope>
    <source>
        <strain evidence="2">RS0144</strain>
    </source>
</reference>
<gene>
    <name evidence="2" type="ORF">PENTCL1PPCAC_22071</name>
</gene>
<keyword evidence="1" id="KW-1133">Transmembrane helix</keyword>
<dbReference type="AlphaFoldDB" id="A0AAV5TZW4"/>
<dbReference type="EMBL" id="BTSX01000005">
    <property type="protein sequence ID" value="GMS99897.1"/>
    <property type="molecule type" value="Genomic_DNA"/>
</dbReference>
<accession>A0AAV5TZW4</accession>
<feature type="transmembrane region" description="Helical" evidence="1">
    <location>
        <begin position="171"/>
        <end position="191"/>
    </location>
</feature>
<evidence type="ECO:0008006" key="4">
    <source>
        <dbReference type="Google" id="ProtNLM"/>
    </source>
</evidence>
<protein>
    <recommendedName>
        <fullName evidence="4">Solute-binding protein family 3/N-terminal domain-containing protein</fullName>
    </recommendedName>
</protein>
<organism evidence="2 3">
    <name type="scientific">Pristionchus entomophagus</name>
    <dbReference type="NCBI Taxonomy" id="358040"/>
    <lineage>
        <taxon>Eukaryota</taxon>
        <taxon>Metazoa</taxon>
        <taxon>Ecdysozoa</taxon>
        <taxon>Nematoda</taxon>
        <taxon>Chromadorea</taxon>
        <taxon>Rhabditida</taxon>
        <taxon>Rhabditina</taxon>
        <taxon>Diplogasteromorpha</taxon>
        <taxon>Diplogasteroidea</taxon>
        <taxon>Neodiplogasteridae</taxon>
        <taxon>Pristionchus</taxon>
    </lineage>
</organism>